<keyword evidence="2" id="KW-0449">Lipoprotein</keyword>
<dbReference type="PROSITE" id="PS51257">
    <property type="entry name" value="PROKAR_LIPOPROTEIN"/>
    <property type="match status" value="1"/>
</dbReference>
<accession>A0A098YPS5</accession>
<organism evidence="2 3">
    <name type="scientific">Hoylesella timonensis S9-PR14</name>
    <dbReference type="NCBI Taxonomy" id="1401062"/>
    <lineage>
        <taxon>Bacteria</taxon>
        <taxon>Pseudomonadati</taxon>
        <taxon>Bacteroidota</taxon>
        <taxon>Bacteroidia</taxon>
        <taxon>Bacteroidales</taxon>
        <taxon>Prevotellaceae</taxon>
        <taxon>Hoylesella</taxon>
    </lineage>
</organism>
<name>A0A098YPS5_9BACT</name>
<dbReference type="Proteomes" id="UP000029723">
    <property type="component" value="Unassembled WGS sequence"/>
</dbReference>
<feature type="chain" id="PRO_5001942642" evidence="1">
    <location>
        <begin position="23"/>
        <end position="426"/>
    </location>
</feature>
<dbReference type="OrthoDB" id="1098374at2"/>
<comment type="caution">
    <text evidence="2">The sequence shown here is derived from an EMBL/GenBank/DDBJ whole genome shotgun (WGS) entry which is preliminary data.</text>
</comment>
<reference evidence="2 3" key="1">
    <citation type="submission" date="2014-07" db="EMBL/GenBank/DDBJ databases">
        <authorList>
            <person name="McCorrison J."/>
            <person name="Sanka R."/>
            <person name="Torralba M."/>
            <person name="Gillis M."/>
            <person name="Haft D.H."/>
            <person name="Methe B."/>
            <person name="Sutton G."/>
            <person name="Nelson K.E."/>
        </authorList>
    </citation>
    <scope>NUCLEOTIDE SEQUENCE [LARGE SCALE GENOMIC DNA]</scope>
    <source>
        <strain evidence="2 3">S9-PR14</strain>
    </source>
</reference>
<proteinExistence type="predicted"/>
<dbReference type="EMBL" id="JRPQ01000160">
    <property type="protein sequence ID" value="KGI21319.1"/>
    <property type="molecule type" value="Genomic_DNA"/>
</dbReference>
<protein>
    <submittedName>
        <fullName evidence="2">Lipoprotein</fullName>
    </submittedName>
</protein>
<sequence length="426" mass="47791">MMTMKKTFIRFFLLILALVVVSCSKDESINYHTELSLEEPRYILGNVVGDTVIVAIVTEGKAASTVRIPYRLSSSSNAVLHQDYELSDSAFTLNKGDSVAYLKVTRKAVSKPKSFLLTLLPVEGVKIGALNYIEVELLGQNIYSFEDKEGELGLTRDCVIHLKTARGSKFTFSKKTRLDVVVDPASTAQEGVHFKFMNDAKQAVFRAGKNTGTVTLEFLKYEKGKDHIILRLAENTGLLPGTNPTTDIRIVGPDNLSGKWSFQGITNKDWFVNSFGYDPAVLIDTVQTDRMELEGTPAEGYRLTPHFDGKLKNYFIAPTKAKFVGERQSLFFEGAVGRPPTISLTEYELEKVNVAFDKAHTNVRKALIGFRLLKTPQKEKILEVSIYDIEPTEPSWHELVESMKYSSSEPPYMLDAPIRLHFKQIK</sequence>
<keyword evidence="1" id="KW-0732">Signal</keyword>
<evidence type="ECO:0000256" key="1">
    <source>
        <dbReference type="SAM" id="SignalP"/>
    </source>
</evidence>
<feature type="signal peptide" evidence="1">
    <location>
        <begin position="1"/>
        <end position="22"/>
    </location>
</feature>
<evidence type="ECO:0000313" key="2">
    <source>
        <dbReference type="EMBL" id="KGI21319.1"/>
    </source>
</evidence>
<evidence type="ECO:0000313" key="3">
    <source>
        <dbReference type="Proteomes" id="UP000029723"/>
    </source>
</evidence>
<gene>
    <name evidence="2" type="ORF">HMPREF9304_10945</name>
</gene>
<dbReference type="AlphaFoldDB" id="A0A098YPS5"/>